<reference evidence="11 12" key="1">
    <citation type="submission" date="2019-04" db="EMBL/GenBank/DDBJ databases">
        <title>Draft genome sequence of Youngimonas vesicularis.</title>
        <authorList>
            <person name="Hameed A."/>
        </authorList>
    </citation>
    <scope>NUCLEOTIDE SEQUENCE [LARGE SCALE GENOMIC DNA]</scope>
    <source>
        <strain evidence="11 12">CC-AMW-E</strain>
    </source>
</reference>
<evidence type="ECO:0000256" key="1">
    <source>
        <dbReference type="ARBA" id="ARBA00000830"/>
    </source>
</evidence>
<keyword evidence="9 10" id="KW-0119">Carbohydrate metabolism</keyword>
<dbReference type="InterPro" id="IPR023198">
    <property type="entry name" value="PGP-like_dom2"/>
</dbReference>
<organism evidence="11 12">
    <name type="scientific">Thalassobius vesicularis</name>
    <dbReference type="NCBI Taxonomy" id="1294297"/>
    <lineage>
        <taxon>Bacteria</taxon>
        <taxon>Pseudomonadati</taxon>
        <taxon>Pseudomonadota</taxon>
        <taxon>Alphaproteobacteria</taxon>
        <taxon>Rhodobacterales</taxon>
        <taxon>Roseobacteraceae</taxon>
        <taxon>Thalassovita</taxon>
    </lineage>
</organism>
<dbReference type="HAMAP" id="MF_00495">
    <property type="entry name" value="GPH_hydrolase_bact"/>
    <property type="match status" value="1"/>
</dbReference>
<dbReference type="GO" id="GO:0046872">
    <property type="term" value="F:metal ion binding"/>
    <property type="evidence" value="ECO:0007669"/>
    <property type="project" value="UniProtKB-KW"/>
</dbReference>
<sequence length="223" mass="24223">MPMAIVVFDLDGTLIDSAPDIRAAANKMLCEQGIAGLDLPTIISFIGNGLPKLVERVMQRTGLDMSRHSELTAVTLAHYNAATTDLTRPYPGVVQALEALSAAGHVLAMCTNKPEEPARSILRDLRIERFFNGVVGGDTLAVKKPDPEPLLHIIRHLGEGPALYVGDSEVDAETAVRAGVRFALFTEGYRKSPVEAIPHQHQFSDFTTLPGLVERALREEQTC</sequence>
<comment type="similarity">
    <text evidence="4 10">Belongs to the HAD-like hydrolase superfamily. CbbY/CbbZ/Gph/YieH family.</text>
</comment>
<dbReference type="InterPro" id="IPR050155">
    <property type="entry name" value="HAD-like_hydrolase_sf"/>
</dbReference>
<keyword evidence="8 10" id="KW-0460">Magnesium</keyword>
<dbReference type="GO" id="GO:0005975">
    <property type="term" value="P:carbohydrate metabolic process"/>
    <property type="evidence" value="ECO:0007669"/>
    <property type="project" value="InterPro"/>
</dbReference>
<evidence type="ECO:0000256" key="6">
    <source>
        <dbReference type="ARBA" id="ARBA00022723"/>
    </source>
</evidence>
<feature type="binding site" evidence="10">
    <location>
        <position position="167"/>
    </location>
    <ligand>
        <name>Mg(2+)</name>
        <dbReference type="ChEBI" id="CHEBI:18420"/>
    </ligand>
</feature>
<comment type="pathway">
    <text evidence="3 10">Organic acid metabolism; glycolate biosynthesis; glycolate from 2-phosphoglycolate: step 1/1.</text>
</comment>
<dbReference type="Proteomes" id="UP000306113">
    <property type="component" value="Unassembled WGS sequence"/>
</dbReference>
<dbReference type="EC" id="3.1.3.18" evidence="5 10"/>
<comment type="function">
    <text evidence="10">Specifically catalyzes the dephosphorylation of 2-phosphoglycolate. Is involved in the dissimilation of the intracellular 2-phosphoglycolate formed during the DNA repair of 3'-phosphoglycolate ends, a major class of DNA lesions induced by oxidative stress.</text>
</comment>
<dbReference type="PRINTS" id="PR00413">
    <property type="entry name" value="HADHALOGNASE"/>
</dbReference>
<feature type="active site" description="Nucleophile" evidence="10">
    <location>
        <position position="9"/>
    </location>
</feature>
<dbReference type="SFLD" id="SFLDG01135">
    <property type="entry name" value="C1.5.6:_HAD__Beta-PGM__Phospha"/>
    <property type="match status" value="1"/>
</dbReference>
<dbReference type="PANTHER" id="PTHR43434:SF1">
    <property type="entry name" value="PHOSPHOGLYCOLATE PHOSPHATASE"/>
    <property type="match status" value="1"/>
</dbReference>
<evidence type="ECO:0000256" key="2">
    <source>
        <dbReference type="ARBA" id="ARBA00001946"/>
    </source>
</evidence>
<dbReference type="GO" id="GO:0008967">
    <property type="term" value="F:phosphoglycolate phosphatase activity"/>
    <property type="evidence" value="ECO:0007669"/>
    <property type="project" value="UniProtKB-UniRule"/>
</dbReference>
<evidence type="ECO:0000256" key="10">
    <source>
        <dbReference type="HAMAP-Rule" id="MF_00495"/>
    </source>
</evidence>
<dbReference type="PANTHER" id="PTHR43434">
    <property type="entry name" value="PHOSPHOGLYCOLATE PHOSPHATASE"/>
    <property type="match status" value="1"/>
</dbReference>
<dbReference type="InterPro" id="IPR041492">
    <property type="entry name" value="HAD_2"/>
</dbReference>
<comment type="cofactor">
    <cofactor evidence="2 10">
        <name>Mg(2+)</name>
        <dbReference type="ChEBI" id="CHEBI:18420"/>
    </cofactor>
</comment>
<keyword evidence="12" id="KW-1185">Reference proteome</keyword>
<accession>A0A4S3M8I7</accession>
<dbReference type="SUPFAM" id="SSF56784">
    <property type="entry name" value="HAD-like"/>
    <property type="match status" value="1"/>
</dbReference>
<evidence type="ECO:0000256" key="8">
    <source>
        <dbReference type="ARBA" id="ARBA00022842"/>
    </source>
</evidence>
<evidence type="ECO:0000256" key="7">
    <source>
        <dbReference type="ARBA" id="ARBA00022801"/>
    </source>
</evidence>
<dbReference type="EMBL" id="SSMD01000004">
    <property type="protein sequence ID" value="THD73873.1"/>
    <property type="molecule type" value="Genomic_DNA"/>
</dbReference>
<dbReference type="Gene3D" id="3.40.50.1000">
    <property type="entry name" value="HAD superfamily/HAD-like"/>
    <property type="match status" value="1"/>
</dbReference>
<dbReference type="InterPro" id="IPR023214">
    <property type="entry name" value="HAD_sf"/>
</dbReference>
<evidence type="ECO:0000256" key="4">
    <source>
        <dbReference type="ARBA" id="ARBA00006171"/>
    </source>
</evidence>
<name>A0A4S3M8I7_9RHOB</name>
<evidence type="ECO:0000256" key="9">
    <source>
        <dbReference type="ARBA" id="ARBA00023277"/>
    </source>
</evidence>
<protein>
    <recommendedName>
        <fullName evidence="5 10">Phosphoglycolate phosphatase</fullName>
        <shortName evidence="10">PGP</shortName>
        <shortName evidence="10">PGPase</shortName>
        <ecNumber evidence="5 10">3.1.3.18</ecNumber>
    </recommendedName>
</protein>
<evidence type="ECO:0000256" key="3">
    <source>
        <dbReference type="ARBA" id="ARBA00004818"/>
    </source>
</evidence>
<keyword evidence="7 10" id="KW-0378">Hydrolase</keyword>
<feature type="binding site" evidence="10">
    <location>
        <position position="11"/>
    </location>
    <ligand>
        <name>Mg(2+)</name>
        <dbReference type="ChEBI" id="CHEBI:18420"/>
    </ligand>
</feature>
<dbReference type="GO" id="GO:0005829">
    <property type="term" value="C:cytosol"/>
    <property type="evidence" value="ECO:0007669"/>
    <property type="project" value="TreeGrafter"/>
</dbReference>
<proteinExistence type="inferred from homology"/>
<dbReference type="NCBIfam" id="TIGR01449">
    <property type="entry name" value="PGP_bact"/>
    <property type="match status" value="1"/>
</dbReference>
<feature type="binding site" evidence="10">
    <location>
        <position position="9"/>
    </location>
    <ligand>
        <name>Mg(2+)</name>
        <dbReference type="ChEBI" id="CHEBI:18420"/>
    </ligand>
</feature>
<dbReference type="InterPro" id="IPR037512">
    <property type="entry name" value="PGPase_prok"/>
</dbReference>
<dbReference type="AlphaFoldDB" id="A0A4S3M8I7"/>
<dbReference type="InterPro" id="IPR036412">
    <property type="entry name" value="HAD-like_sf"/>
</dbReference>
<dbReference type="SFLD" id="SFLDG01129">
    <property type="entry name" value="C1.5:_HAD__Beta-PGM__Phosphata"/>
    <property type="match status" value="1"/>
</dbReference>
<dbReference type="UniPathway" id="UPA00865">
    <property type="reaction ID" value="UER00834"/>
</dbReference>
<dbReference type="NCBIfam" id="TIGR01549">
    <property type="entry name" value="HAD-SF-IA-v1"/>
    <property type="match status" value="1"/>
</dbReference>
<dbReference type="Pfam" id="PF13419">
    <property type="entry name" value="HAD_2"/>
    <property type="match status" value="1"/>
</dbReference>
<dbReference type="Gene3D" id="1.10.150.240">
    <property type="entry name" value="Putative phosphatase, domain 2"/>
    <property type="match status" value="1"/>
</dbReference>
<dbReference type="OrthoDB" id="9793014at2"/>
<evidence type="ECO:0000256" key="5">
    <source>
        <dbReference type="ARBA" id="ARBA00013078"/>
    </source>
</evidence>
<comment type="caution">
    <text evidence="11">The sequence shown here is derived from an EMBL/GenBank/DDBJ whole genome shotgun (WGS) entry which is preliminary data.</text>
</comment>
<dbReference type="GO" id="GO:0046295">
    <property type="term" value="P:glycolate biosynthetic process"/>
    <property type="evidence" value="ECO:0007669"/>
    <property type="project" value="UniProtKB-UniRule"/>
</dbReference>
<comment type="catalytic activity">
    <reaction evidence="1 10">
        <text>2-phosphoglycolate + H2O = glycolate + phosphate</text>
        <dbReference type="Rhea" id="RHEA:14369"/>
        <dbReference type="ChEBI" id="CHEBI:15377"/>
        <dbReference type="ChEBI" id="CHEBI:29805"/>
        <dbReference type="ChEBI" id="CHEBI:43474"/>
        <dbReference type="ChEBI" id="CHEBI:58033"/>
        <dbReference type="EC" id="3.1.3.18"/>
    </reaction>
</comment>
<evidence type="ECO:0000313" key="12">
    <source>
        <dbReference type="Proteomes" id="UP000306113"/>
    </source>
</evidence>
<dbReference type="SFLD" id="SFLDS00003">
    <property type="entry name" value="Haloacid_Dehalogenase"/>
    <property type="match status" value="1"/>
</dbReference>
<keyword evidence="6 10" id="KW-0479">Metal-binding</keyword>
<dbReference type="InterPro" id="IPR006439">
    <property type="entry name" value="HAD-SF_hydro_IA"/>
</dbReference>
<gene>
    <name evidence="11" type="primary">gph</name>
    <name evidence="11" type="ORF">E7681_09680</name>
</gene>
<evidence type="ECO:0000313" key="11">
    <source>
        <dbReference type="EMBL" id="THD73873.1"/>
    </source>
</evidence>
<dbReference type="GO" id="GO:0006281">
    <property type="term" value="P:DNA repair"/>
    <property type="evidence" value="ECO:0007669"/>
    <property type="project" value="TreeGrafter"/>
</dbReference>